<dbReference type="PANTHER" id="PTHR43095">
    <property type="entry name" value="SUGAR KINASE"/>
    <property type="match status" value="1"/>
</dbReference>
<dbReference type="Gene3D" id="3.30.420.40">
    <property type="match status" value="2"/>
</dbReference>
<dbReference type="InterPro" id="IPR050406">
    <property type="entry name" value="FGGY_Carb_Kinase"/>
</dbReference>
<organism evidence="5 6">
    <name type="scientific">Neotamlana sedimentorum</name>
    <dbReference type="NCBI Taxonomy" id="1435349"/>
    <lineage>
        <taxon>Bacteria</taxon>
        <taxon>Pseudomonadati</taxon>
        <taxon>Bacteroidota</taxon>
        <taxon>Flavobacteriia</taxon>
        <taxon>Flavobacteriales</taxon>
        <taxon>Flavobacteriaceae</taxon>
        <taxon>Neotamlana</taxon>
    </lineage>
</organism>
<keyword evidence="2" id="KW-0808">Transferase</keyword>
<dbReference type="STRING" id="1435349.PW52_05105"/>
<evidence type="ECO:0000256" key="2">
    <source>
        <dbReference type="ARBA" id="ARBA00022679"/>
    </source>
</evidence>
<name>A0A0D7WA88_9FLAO</name>
<reference evidence="5 6" key="1">
    <citation type="submission" date="2014-11" db="EMBL/GenBank/DDBJ databases">
        <title>Tamlana sedimentorum sp. nov., isolated from shallow sand sediments of the Sea of Japan.</title>
        <authorList>
            <person name="Romanenko L.A."/>
        </authorList>
    </citation>
    <scope>NUCLEOTIDE SEQUENCE [LARGE SCALE GENOMIC DNA]</scope>
    <source>
        <strain evidence="5 6">JCM 19808</strain>
    </source>
</reference>
<comment type="caution">
    <text evidence="5">The sequence shown here is derived from an EMBL/GenBank/DDBJ whole genome shotgun (WGS) entry which is preliminary data.</text>
</comment>
<dbReference type="InterPro" id="IPR043129">
    <property type="entry name" value="ATPase_NBD"/>
</dbReference>
<dbReference type="EMBL" id="JTDW01000004">
    <property type="protein sequence ID" value="KJD35999.1"/>
    <property type="molecule type" value="Genomic_DNA"/>
</dbReference>
<keyword evidence="6" id="KW-1185">Reference proteome</keyword>
<sequence length="439" mass="50134">MKKVIAVFDIGKTNKKIFLFDKGFNVVYTNSIRFEEVEDDDNDPCDDIESIESWIQTEIKTIQKQNEYTIKAINFSTHGASLVYLDKDGNRITPLYNYLKPLEIDFNPLYDNNGGVEEFSRQTASPAYGMLNSGLQMYWLKNSKPHFWKQVDAILHYPQYLSYLFSKKPTSDFTSVGAHTAIWNYDAMQYHNWLTDEGIKLPEPKPGKNAALSVVNGKEIYIGKGLHDSSSSLIPLLESHENSDSEFVLLSTGTWIICMNPFSKETLTANQLKNDCLCFMTPDKKQIKSSMQFLGRVHELNAIALSKYFNVGKSHFLELNLNKNLCANILAESKATFFPNEIASDFIGDLDQLNNFESYEHAYYQLIFEISQRVHQGIERILDADNNLKDVYISGGFNRNDIFVEYLTQMMPEQKIQFPSGKNASALGAAMLMKDYLNQ</sequence>
<dbReference type="OrthoDB" id="9786272at2"/>
<evidence type="ECO:0000313" key="5">
    <source>
        <dbReference type="EMBL" id="KJD35999.1"/>
    </source>
</evidence>
<dbReference type="AlphaFoldDB" id="A0A0D7WA88"/>
<dbReference type="PATRIC" id="fig|1435349.4.peg.1971"/>
<evidence type="ECO:0000256" key="1">
    <source>
        <dbReference type="ARBA" id="ARBA00009156"/>
    </source>
</evidence>
<evidence type="ECO:0000259" key="4">
    <source>
        <dbReference type="Pfam" id="PF00370"/>
    </source>
</evidence>
<dbReference type="GO" id="GO:0005975">
    <property type="term" value="P:carbohydrate metabolic process"/>
    <property type="evidence" value="ECO:0007669"/>
    <property type="project" value="InterPro"/>
</dbReference>
<protein>
    <recommendedName>
        <fullName evidence="4">Carbohydrate kinase FGGY N-terminal domain-containing protein</fullName>
    </recommendedName>
</protein>
<comment type="similarity">
    <text evidence="1">Belongs to the FGGY kinase family.</text>
</comment>
<dbReference type="Pfam" id="PF00370">
    <property type="entry name" value="FGGY_N"/>
    <property type="match status" value="1"/>
</dbReference>
<evidence type="ECO:0000313" key="6">
    <source>
        <dbReference type="Proteomes" id="UP000032578"/>
    </source>
</evidence>
<proteinExistence type="inferred from homology"/>
<accession>A0A0D7WA88</accession>
<feature type="domain" description="Carbohydrate kinase FGGY N-terminal" evidence="4">
    <location>
        <begin position="5"/>
        <end position="189"/>
    </location>
</feature>
<dbReference type="GO" id="GO:0016301">
    <property type="term" value="F:kinase activity"/>
    <property type="evidence" value="ECO:0007669"/>
    <property type="project" value="UniProtKB-KW"/>
</dbReference>
<evidence type="ECO:0000256" key="3">
    <source>
        <dbReference type="ARBA" id="ARBA00022777"/>
    </source>
</evidence>
<dbReference type="SUPFAM" id="SSF53067">
    <property type="entry name" value="Actin-like ATPase domain"/>
    <property type="match status" value="2"/>
</dbReference>
<dbReference type="Proteomes" id="UP000032578">
    <property type="component" value="Unassembled WGS sequence"/>
</dbReference>
<dbReference type="RefSeq" id="WP_044631860.1">
    <property type="nucleotide sequence ID" value="NZ_JTDW01000004.1"/>
</dbReference>
<dbReference type="InterPro" id="IPR018484">
    <property type="entry name" value="FGGY_N"/>
</dbReference>
<keyword evidence="3" id="KW-0418">Kinase</keyword>
<gene>
    <name evidence="5" type="ORF">PW52_05105</name>
</gene>